<evidence type="ECO:0000259" key="3">
    <source>
        <dbReference type="Pfam" id="PF02397"/>
    </source>
</evidence>
<dbReference type="PANTHER" id="PTHR30576:SF8">
    <property type="entry name" value="UNDECAPRENYL-PHOSPHATE GALACTOSE PHOSPHOTRANSFERASE"/>
    <property type="match status" value="1"/>
</dbReference>
<evidence type="ECO:0000256" key="1">
    <source>
        <dbReference type="ARBA" id="ARBA00006464"/>
    </source>
</evidence>
<dbReference type="InterPro" id="IPR003362">
    <property type="entry name" value="Bact_transf"/>
</dbReference>
<proteinExistence type="inferred from homology"/>
<comment type="similarity">
    <text evidence="1">Belongs to the bacterial sugar transferase family.</text>
</comment>
<dbReference type="EC" id="2.7.8.-" evidence="4"/>
<comment type="caution">
    <text evidence="4">The sequence shown here is derived from an EMBL/GenBank/DDBJ whole genome shotgun (WGS) entry which is preliminary data.</text>
</comment>
<dbReference type="Pfam" id="PF02397">
    <property type="entry name" value="Bac_transf"/>
    <property type="match status" value="1"/>
</dbReference>
<keyword evidence="5" id="KW-1185">Reference proteome</keyword>
<name>A0ABT8F820_9BACT</name>
<evidence type="ECO:0000313" key="4">
    <source>
        <dbReference type="EMBL" id="MDN4166627.1"/>
    </source>
</evidence>
<keyword evidence="4" id="KW-0808">Transferase</keyword>
<evidence type="ECO:0000313" key="5">
    <source>
        <dbReference type="Proteomes" id="UP001168552"/>
    </source>
</evidence>
<keyword evidence="2" id="KW-0472">Membrane</keyword>
<accession>A0ABT8F820</accession>
<feature type="transmembrane region" description="Helical" evidence="2">
    <location>
        <begin position="12"/>
        <end position="33"/>
    </location>
</feature>
<evidence type="ECO:0000256" key="2">
    <source>
        <dbReference type="SAM" id="Phobius"/>
    </source>
</evidence>
<dbReference type="PANTHER" id="PTHR30576">
    <property type="entry name" value="COLANIC BIOSYNTHESIS UDP-GLUCOSE LIPID CARRIER TRANSFERASE"/>
    <property type="match status" value="1"/>
</dbReference>
<dbReference type="GO" id="GO:0016740">
    <property type="term" value="F:transferase activity"/>
    <property type="evidence" value="ECO:0007669"/>
    <property type="project" value="UniProtKB-KW"/>
</dbReference>
<organism evidence="4 5">
    <name type="scientific">Shiella aurantiaca</name>
    <dbReference type="NCBI Taxonomy" id="3058365"/>
    <lineage>
        <taxon>Bacteria</taxon>
        <taxon>Pseudomonadati</taxon>
        <taxon>Bacteroidota</taxon>
        <taxon>Cytophagia</taxon>
        <taxon>Cytophagales</taxon>
        <taxon>Shiellaceae</taxon>
        <taxon>Shiella</taxon>
    </lineage>
</organism>
<keyword evidence="2" id="KW-0812">Transmembrane</keyword>
<reference evidence="4" key="1">
    <citation type="submission" date="2023-06" db="EMBL/GenBank/DDBJ databases">
        <title>Cytophagales bacterium Strain LB-30, isolated from soil.</title>
        <authorList>
            <person name="Liu B."/>
        </authorList>
    </citation>
    <scope>NUCLEOTIDE SEQUENCE</scope>
    <source>
        <strain evidence="4">LB-30</strain>
    </source>
</reference>
<gene>
    <name evidence="4" type="ORF">QWY31_14045</name>
</gene>
<sequence length="201" mass="23633">MYKLYFKRPLDILLAILVLILTSPFFLITWALLTLQNAGKPFFYQERPGWKQQPFKIIKFKTMNDKKDAQGNLLPDVQRLTAFGKYVRKLSLDELPQLINVLKGDMSLIGPRPLLFKYIPLYSVEQNRRHELRPGITGWAQVNGRNSISWTRKFELDVFYVDNCSFMLDFRIFWLTILKIIKREGINQSEARPMQPFNGSN</sequence>
<feature type="domain" description="Bacterial sugar transferase" evidence="3">
    <location>
        <begin position="7"/>
        <end position="181"/>
    </location>
</feature>
<dbReference type="RefSeq" id="WP_320005165.1">
    <property type="nucleotide sequence ID" value="NZ_JAUHJS010000007.1"/>
</dbReference>
<keyword evidence="2" id="KW-1133">Transmembrane helix</keyword>
<dbReference type="EMBL" id="JAUHJS010000007">
    <property type="protein sequence ID" value="MDN4166627.1"/>
    <property type="molecule type" value="Genomic_DNA"/>
</dbReference>
<dbReference type="Proteomes" id="UP001168552">
    <property type="component" value="Unassembled WGS sequence"/>
</dbReference>
<protein>
    <submittedName>
        <fullName evidence="4">Sugar transferase</fullName>
        <ecNumber evidence="4">2.7.8.-</ecNumber>
    </submittedName>
</protein>